<dbReference type="EMBL" id="BKCJ010000321">
    <property type="protein sequence ID" value="GEU32112.1"/>
    <property type="molecule type" value="Genomic_DNA"/>
</dbReference>
<feature type="compositionally biased region" description="Polar residues" evidence="1">
    <location>
        <begin position="177"/>
        <end position="186"/>
    </location>
</feature>
<feature type="compositionally biased region" description="Polar residues" evidence="1">
    <location>
        <begin position="236"/>
        <end position="252"/>
    </location>
</feature>
<feature type="compositionally biased region" description="Polar residues" evidence="1">
    <location>
        <begin position="262"/>
        <end position="272"/>
    </location>
</feature>
<feature type="region of interest" description="Disordered" evidence="1">
    <location>
        <begin position="873"/>
        <end position="895"/>
    </location>
</feature>
<gene>
    <name evidence="2" type="ORF">Tci_004090</name>
</gene>
<feature type="compositionally biased region" description="Basic and acidic residues" evidence="1">
    <location>
        <begin position="1161"/>
        <end position="1190"/>
    </location>
</feature>
<feature type="compositionally biased region" description="Polar residues" evidence="1">
    <location>
        <begin position="327"/>
        <end position="336"/>
    </location>
</feature>
<protein>
    <submittedName>
        <fullName evidence="2">Uncharacterized protein</fullName>
    </submittedName>
</protein>
<feature type="compositionally biased region" description="Polar residues" evidence="1">
    <location>
        <begin position="203"/>
        <end position="225"/>
    </location>
</feature>
<evidence type="ECO:0000256" key="1">
    <source>
        <dbReference type="SAM" id="MobiDB-lite"/>
    </source>
</evidence>
<comment type="caution">
    <text evidence="2">The sequence shown here is derived from an EMBL/GenBank/DDBJ whole genome shotgun (WGS) entry which is preliminary data.</text>
</comment>
<feature type="region of interest" description="Disordered" evidence="1">
    <location>
        <begin position="1132"/>
        <end position="1213"/>
    </location>
</feature>
<evidence type="ECO:0000313" key="2">
    <source>
        <dbReference type="EMBL" id="GEU32112.1"/>
    </source>
</evidence>
<feature type="region of interest" description="Disordered" evidence="1">
    <location>
        <begin position="320"/>
        <end position="375"/>
    </location>
</feature>
<organism evidence="2">
    <name type="scientific">Tanacetum cinerariifolium</name>
    <name type="common">Dalmatian daisy</name>
    <name type="synonym">Chrysanthemum cinerariifolium</name>
    <dbReference type="NCBI Taxonomy" id="118510"/>
    <lineage>
        <taxon>Eukaryota</taxon>
        <taxon>Viridiplantae</taxon>
        <taxon>Streptophyta</taxon>
        <taxon>Embryophyta</taxon>
        <taxon>Tracheophyta</taxon>
        <taxon>Spermatophyta</taxon>
        <taxon>Magnoliopsida</taxon>
        <taxon>eudicotyledons</taxon>
        <taxon>Gunneridae</taxon>
        <taxon>Pentapetalae</taxon>
        <taxon>asterids</taxon>
        <taxon>campanulids</taxon>
        <taxon>Asterales</taxon>
        <taxon>Asteraceae</taxon>
        <taxon>Asteroideae</taxon>
        <taxon>Anthemideae</taxon>
        <taxon>Anthemidinae</taxon>
        <taxon>Tanacetum</taxon>
    </lineage>
</organism>
<accession>A0A6L2J5X8</accession>
<reference evidence="2" key="1">
    <citation type="journal article" date="2019" name="Sci. Rep.">
        <title>Draft genome of Tanacetum cinerariifolium, the natural source of mosquito coil.</title>
        <authorList>
            <person name="Yamashiro T."/>
            <person name="Shiraishi A."/>
            <person name="Satake H."/>
            <person name="Nakayama K."/>
        </authorList>
    </citation>
    <scope>NUCLEOTIDE SEQUENCE</scope>
</reference>
<feature type="compositionally biased region" description="Basic and acidic residues" evidence="1">
    <location>
        <begin position="340"/>
        <end position="375"/>
    </location>
</feature>
<sequence>MAKNPAPFTHAKQVGFNLEDVILNTNNEVALLYPKHSNKEVFLCVFDFIFKCCIREAFTRSPIQYKEYLYEFWYSVNALDNSKVSFSIPTGGIYGVLGVNTFRKAIGTHYLSHSSDYVDPPFINIVRPWFLTIGYGEEVSAKGALKKILLPPRPPFANHMIVICNAEKHVAFKAPKPSSNAETVPQGTKPGTKPRHKKHSTSKQHPMSSSEVTKGGSSKAPTGSKTGHLKRKKESSSAMGSYPSQPLVSTPVDTGMHKEDQQATGGPTSFGVTNEARANPQLNSDTSTFNLNMPIYSASFIIHTESASKNDASAVLDSVSSKARDQSVPSAGQAGTMSAEGEKNTNHREHIKKDNDKKAMSSKDAKEVSTKSDSDDETIHVLSSMVKYSKKKELKKFYLFTESGEHVHLTEEHISAHKKIEEEAKAEMPDIKGLITLKVYREDDTSKIILEFKASDLHLDEWREVVTACPNKKGKGWTSIYKQIQERMDYLRTTEAELGIDLDRPLCEQDPLDRLNDLENKKRKHADDTYDFSELIKGSRLDDHARTISSLLLADIDKRNLNPLKQMRVIKQLRQGRFLGSVPEPFSLSVDLNINSLSVSQAEVFLFESLKFLQRQLFRTINPTVAQQSALDNALVAPSDRVKIGKCNMRITPYKKPQKEPTYQVVLDALALCPCFPAFLITTDVLEIYMQHFLFTISKIKDSSSYQFKLDKKRCRIDVEVFRDILQICPRLLNQEFDEPSSDDEIEDFMFQINNRDSSVIRQENMPYPIFTMAIIQHFISKDKSIAMMNRMFMHTVKDDSVLSTLKFIAKSDDNEVYRAVIPTVMINQKIQNSNSYKTYLAFATGEATPKKARKWKKPTSLLKKQTLVITKEPAKKPTSRRQPTDDEEETQEDEFVHTHDDYVPTDDETHDVDDEEYDRINEEMYDDVNVDLKYVDLVDERKEIEIISMLDVQVQHEILSIQTSPLLTIHVIVILEPSVIKSSVIITAALATTIPPILPPFFSTLQQSTPIPTPTTTEATTSTTTIPESTTLPDIRVFDLEKEVKIFKNKSFVDIRKIKMEQAGKQQETKYTTTSFDKAALKKFDQKRTLFKIMTKSKSFVKNTKHMALYHALMKLILKDEDTMDKGITDKLKKRKSDDADRDEDPPVGPDQGLKRRKMSKDAEPSKKNLGEDIGRIDEPPIVKDDPKDRFKKPKRPPTPDPEWNTCKTVNDGPTQNCLSDLAKAEKPSKTFNDLMSTPIDFTAFAMNHLQISDLTKAYLGIEDMVPMLWIPVKVTYDRHALLERNRLMCTYELYKFGDGTLISVRDKLKDMAYNLELRYSNVLPRRRWSNLDKKRSHIMVKDIDRQLLERSLEKFVGEREYEEDLRVLQRTI</sequence>
<feature type="compositionally biased region" description="Basic residues" evidence="1">
    <location>
        <begin position="192"/>
        <end position="202"/>
    </location>
</feature>
<name>A0A6L2J5X8_TANCI</name>
<feature type="region of interest" description="Disordered" evidence="1">
    <location>
        <begin position="174"/>
        <end position="286"/>
    </location>
</feature>
<proteinExistence type="predicted"/>